<organism evidence="1 2">
    <name type="scientific">Rhodovulum imhoffii</name>
    <dbReference type="NCBI Taxonomy" id="365340"/>
    <lineage>
        <taxon>Bacteria</taxon>
        <taxon>Pseudomonadati</taxon>
        <taxon>Pseudomonadota</taxon>
        <taxon>Alphaproteobacteria</taxon>
        <taxon>Rhodobacterales</taxon>
        <taxon>Paracoccaceae</taxon>
        <taxon>Rhodovulum</taxon>
    </lineage>
</organism>
<evidence type="ECO:0000313" key="1">
    <source>
        <dbReference type="EMBL" id="PTN02946.1"/>
    </source>
</evidence>
<protein>
    <recommendedName>
        <fullName evidence="3">Glycosyl transferase family 52</fullName>
    </recommendedName>
</protein>
<gene>
    <name evidence="1" type="ORF">C8N32_10457</name>
</gene>
<reference evidence="1 2" key="1">
    <citation type="submission" date="2018-04" db="EMBL/GenBank/DDBJ databases">
        <title>Genomic Encyclopedia of Archaeal and Bacterial Type Strains, Phase II (KMG-II): from individual species to whole genera.</title>
        <authorList>
            <person name="Goeker M."/>
        </authorList>
    </citation>
    <scope>NUCLEOTIDE SEQUENCE [LARGE SCALE GENOMIC DNA]</scope>
    <source>
        <strain evidence="1 2">DSM 18064</strain>
    </source>
</reference>
<dbReference type="AlphaFoldDB" id="A0A2T5BU27"/>
<accession>A0A2T5BU27</accession>
<dbReference type="OrthoDB" id="7846722at2"/>
<proteinExistence type="predicted"/>
<dbReference type="Pfam" id="PF07388">
    <property type="entry name" value="A-2_8-polyST"/>
    <property type="match status" value="1"/>
</dbReference>
<dbReference type="RefSeq" id="WP_107891311.1">
    <property type="nucleotide sequence ID" value="NZ_NHSI01000016.1"/>
</dbReference>
<dbReference type="EMBL" id="QAAA01000004">
    <property type="protein sequence ID" value="PTN02946.1"/>
    <property type="molecule type" value="Genomic_DNA"/>
</dbReference>
<dbReference type="InterPro" id="IPR010866">
    <property type="entry name" value="A-2_8-polyST"/>
</dbReference>
<dbReference type="Proteomes" id="UP000243859">
    <property type="component" value="Unassembled WGS sequence"/>
</dbReference>
<comment type="caution">
    <text evidence="1">The sequence shown here is derived from an EMBL/GenBank/DDBJ whole genome shotgun (WGS) entry which is preliminary data.</text>
</comment>
<evidence type="ECO:0000313" key="2">
    <source>
        <dbReference type="Proteomes" id="UP000243859"/>
    </source>
</evidence>
<keyword evidence="2" id="KW-1185">Reference proteome</keyword>
<evidence type="ECO:0008006" key="3">
    <source>
        <dbReference type="Google" id="ProtNLM"/>
    </source>
</evidence>
<name>A0A2T5BU27_9RHOB</name>
<sequence length="352" mass="39413">MAEPLPDLYVVPSSRPLFYTLISILSSPYPAEIVYLADYAPIPEQVIARLHALMPQTPILIRRDCEAAEEFASLPGGLPAILRRNWAPRPGAWFAGPAAHPPAWLRPAYRDAYIFTTGHFLPKTLRHRCQRIILREEGLGTYHSLPISFGKALLRGLWGRSPRYHFMGEEPWVDRIEVAAPQSLPPALAAKASRLDMTGLIQTLPERTRHDLARVFWSGSPISRIGATAVILTQPIDRPGLCSPREKEVLYERMAQILRRRGYRVLIKRHPQEHARIDGQNGVPAFFPIEAWPCLSDERFALAVSLCSSALDRHGPLFACRSLQLVTPEAFARGDLSGWDARLETALTEGLS</sequence>